<protein>
    <submittedName>
        <fullName evidence="2">Uncharacterized protein</fullName>
    </submittedName>
</protein>
<gene>
    <name evidence="2" type="ORF">LVIROSA_LOCUS36827</name>
</gene>
<dbReference type="Pfam" id="PF03004">
    <property type="entry name" value="Transposase_24"/>
    <property type="match status" value="1"/>
</dbReference>
<feature type="region of interest" description="Disordered" evidence="1">
    <location>
        <begin position="1"/>
        <end position="40"/>
    </location>
</feature>
<name>A0AAU9PMM7_9ASTR</name>
<sequence length="263" mass="29252">MSMPDTPVMPHTPLTPHGSASRDISGDHGSNAGDFDDSSLPIIHKEGDKFGDHSIHSAVVDLFWQKKWQKLSDAAQTNRNTPDSNGKTSRHTAGSIGYAEHRRRLKAHLGKDPEFCDLYVKTHGTSESKKRYFEGERENIEYCSETAKDAKDAYLEGLVMKYGEDPANHRHDAEVWVESQIRRTGGKKKGLIYGIGASDANFVVSGITSSESTRLCEEVSNMRQLQEQMVQQMERMAMMMNGTTNQANDPPHTPPHTPPEDGV</sequence>
<comment type="caution">
    <text evidence="2">The sequence shown here is derived from an EMBL/GenBank/DDBJ whole genome shotgun (WGS) entry which is preliminary data.</text>
</comment>
<dbReference type="Proteomes" id="UP001157418">
    <property type="component" value="Unassembled WGS sequence"/>
</dbReference>
<feature type="compositionally biased region" description="Polar residues" evidence="1">
    <location>
        <begin position="74"/>
        <end position="87"/>
    </location>
</feature>
<accession>A0AAU9PMM7</accession>
<dbReference type="EMBL" id="CAKMRJ010005745">
    <property type="protein sequence ID" value="CAH1451469.1"/>
    <property type="molecule type" value="Genomic_DNA"/>
</dbReference>
<feature type="region of interest" description="Disordered" evidence="1">
    <location>
        <begin position="242"/>
        <end position="263"/>
    </location>
</feature>
<keyword evidence="3" id="KW-1185">Reference proteome</keyword>
<organism evidence="2 3">
    <name type="scientific">Lactuca virosa</name>
    <dbReference type="NCBI Taxonomy" id="75947"/>
    <lineage>
        <taxon>Eukaryota</taxon>
        <taxon>Viridiplantae</taxon>
        <taxon>Streptophyta</taxon>
        <taxon>Embryophyta</taxon>
        <taxon>Tracheophyta</taxon>
        <taxon>Spermatophyta</taxon>
        <taxon>Magnoliopsida</taxon>
        <taxon>eudicotyledons</taxon>
        <taxon>Gunneridae</taxon>
        <taxon>Pentapetalae</taxon>
        <taxon>asterids</taxon>
        <taxon>campanulids</taxon>
        <taxon>Asterales</taxon>
        <taxon>Asteraceae</taxon>
        <taxon>Cichorioideae</taxon>
        <taxon>Cichorieae</taxon>
        <taxon>Lactucinae</taxon>
        <taxon>Lactuca</taxon>
    </lineage>
</organism>
<proteinExistence type="predicted"/>
<feature type="region of interest" description="Disordered" evidence="1">
    <location>
        <begin position="74"/>
        <end position="97"/>
    </location>
</feature>
<dbReference type="AlphaFoldDB" id="A0AAU9PMM7"/>
<reference evidence="2 3" key="1">
    <citation type="submission" date="2022-01" db="EMBL/GenBank/DDBJ databases">
        <authorList>
            <person name="Xiong W."/>
            <person name="Schranz E."/>
        </authorList>
    </citation>
    <scope>NUCLEOTIDE SEQUENCE [LARGE SCALE GENOMIC DNA]</scope>
</reference>
<evidence type="ECO:0000313" key="2">
    <source>
        <dbReference type="EMBL" id="CAH1451469.1"/>
    </source>
</evidence>
<dbReference type="InterPro" id="IPR004252">
    <property type="entry name" value="Probable_transposase_24"/>
</dbReference>
<evidence type="ECO:0000313" key="3">
    <source>
        <dbReference type="Proteomes" id="UP001157418"/>
    </source>
</evidence>
<evidence type="ECO:0000256" key="1">
    <source>
        <dbReference type="SAM" id="MobiDB-lite"/>
    </source>
</evidence>